<keyword evidence="3" id="KW-1185">Reference proteome</keyword>
<accession>A0A166G9D5</accession>
<organism evidence="2 3">
    <name type="scientific">Athelia psychrophila</name>
    <dbReference type="NCBI Taxonomy" id="1759441"/>
    <lineage>
        <taxon>Eukaryota</taxon>
        <taxon>Fungi</taxon>
        <taxon>Dikarya</taxon>
        <taxon>Basidiomycota</taxon>
        <taxon>Agaricomycotina</taxon>
        <taxon>Agaricomycetes</taxon>
        <taxon>Agaricomycetidae</taxon>
        <taxon>Atheliales</taxon>
        <taxon>Atheliaceae</taxon>
        <taxon>Athelia</taxon>
    </lineage>
</organism>
<feature type="region of interest" description="Disordered" evidence="1">
    <location>
        <begin position="68"/>
        <end position="170"/>
    </location>
</feature>
<proteinExistence type="predicted"/>
<sequence length="170" mass="18608">MFVGKALYAMEPCFFATEEDVEYRAARDPDPDAEGTFSTSNPPWRDLGLRTAVQSAAHLCSRSNHIASHLPLPNQCAPPPLPPPPQSSSLHPPRYHLRCWSPAGQAPPSASPPPKSRTRTTVFANSESGSVPTRQDGTLQIHVSTHPTPRGPYDGAGQGWRRRRNKGLRQ</sequence>
<dbReference type="EMBL" id="KV417581">
    <property type="protein sequence ID" value="KZP17604.1"/>
    <property type="molecule type" value="Genomic_DNA"/>
</dbReference>
<dbReference type="AlphaFoldDB" id="A0A166G9D5"/>
<protein>
    <submittedName>
        <fullName evidence="2">Uncharacterized protein</fullName>
    </submittedName>
</protein>
<evidence type="ECO:0000313" key="3">
    <source>
        <dbReference type="Proteomes" id="UP000076532"/>
    </source>
</evidence>
<dbReference type="Proteomes" id="UP000076532">
    <property type="component" value="Unassembled WGS sequence"/>
</dbReference>
<gene>
    <name evidence="2" type="ORF">FIBSPDRAFT_25682</name>
</gene>
<feature type="compositionally biased region" description="Polar residues" evidence="1">
    <location>
        <begin position="119"/>
        <end position="147"/>
    </location>
</feature>
<evidence type="ECO:0000256" key="1">
    <source>
        <dbReference type="SAM" id="MobiDB-lite"/>
    </source>
</evidence>
<reference evidence="2 3" key="1">
    <citation type="journal article" date="2016" name="Mol. Biol. Evol.">
        <title>Comparative Genomics of Early-Diverging Mushroom-Forming Fungi Provides Insights into the Origins of Lignocellulose Decay Capabilities.</title>
        <authorList>
            <person name="Nagy L.G."/>
            <person name="Riley R."/>
            <person name="Tritt A."/>
            <person name="Adam C."/>
            <person name="Daum C."/>
            <person name="Floudas D."/>
            <person name="Sun H."/>
            <person name="Yadav J.S."/>
            <person name="Pangilinan J."/>
            <person name="Larsson K.H."/>
            <person name="Matsuura K."/>
            <person name="Barry K."/>
            <person name="Labutti K."/>
            <person name="Kuo R."/>
            <person name="Ohm R.A."/>
            <person name="Bhattacharya S.S."/>
            <person name="Shirouzu T."/>
            <person name="Yoshinaga Y."/>
            <person name="Martin F.M."/>
            <person name="Grigoriev I.V."/>
            <person name="Hibbett D.S."/>
        </authorList>
    </citation>
    <scope>NUCLEOTIDE SEQUENCE [LARGE SCALE GENOMIC DNA]</scope>
    <source>
        <strain evidence="2 3">CBS 109695</strain>
    </source>
</reference>
<feature type="compositionally biased region" description="Basic residues" evidence="1">
    <location>
        <begin position="160"/>
        <end position="170"/>
    </location>
</feature>
<name>A0A166G9D5_9AGAM</name>
<evidence type="ECO:0000313" key="2">
    <source>
        <dbReference type="EMBL" id="KZP17604.1"/>
    </source>
</evidence>
<feature type="compositionally biased region" description="Pro residues" evidence="1">
    <location>
        <begin position="76"/>
        <end position="86"/>
    </location>
</feature>